<dbReference type="RefSeq" id="WP_179269285.1">
    <property type="nucleotide sequence ID" value="NZ_CP058579.1"/>
</dbReference>
<keyword evidence="3" id="KW-1185">Reference proteome</keyword>
<keyword evidence="1" id="KW-0812">Transmembrane</keyword>
<evidence type="ECO:0000256" key="1">
    <source>
        <dbReference type="SAM" id="Phobius"/>
    </source>
</evidence>
<organism evidence="2 3">
    <name type="scientific">Halorarum salinum</name>
    <dbReference type="NCBI Taxonomy" id="2743089"/>
    <lineage>
        <taxon>Archaea</taxon>
        <taxon>Methanobacteriati</taxon>
        <taxon>Methanobacteriota</taxon>
        <taxon>Stenosarchaea group</taxon>
        <taxon>Halobacteria</taxon>
        <taxon>Halobacteriales</taxon>
        <taxon>Haloferacaceae</taxon>
        <taxon>Halorarum</taxon>
    </lineage>
</organism>
<protein>
    <submittedName>
        <fullName evidence="2">Uncharacterized protein</fullName>
    </submittedName>
</protein>
<evidence type="ECO:0000313" key="2">
    <source>
        <dbReference type="EMBL" id="QLG62700.1"/>
    </source>
</evidence>
<dbReference type="EMBL" id="CP058579">
    <property type="protein sequence ID" value="QLG62700.1"/>
    <property type="molecule type" value="Genomic_DNA"/>
</dbReference>
<reference evidence="2 3" key="1">
    <citation type="submission" date="2020-06" db="EMBL/GenBank/DDBJ databases">
        <title>NJ-3-1, isolated from saline soil.</title>
        <authorList>
            <person name="Cui H.L."/>
            <person name="Shi X."/>
        </authorList>
    </citation>
    <scope>NUCLEOTIDE SEQUENCE [LARGE SCALE GENOMIC DNA]</scope>
    <source>
        <strain evidence="2 3">NJ-3-1</strain>
    </source>
</reference>
<evidence type="ECO:0000313" key="3">
    <source>
        <dbReference type="Proteomes" id="UP000509626"/>
    </source>
</evidence>
<proteinExistence type="predicted"/>
<feature type="transmembrane region" description="Helical" evidence="1">
    <location>
        <begin position="32"/>
        <end position="53"/>
    </location>
</feature>
<feature type="transmembrane region" description="Helical" evidence="1">
    <location>
        <begin position="60"/>
        <end position="80"/>
    </location>
</feature>
<dbReference type="KEGG" id="halu:HUG12_13575"/>
<gene>
    <name evidence="2" type="ORF">HUG12_13575</name>
</gene>
<name>A0A7D5QCN5_9EURY</name>
<keyword evidence="1" id="KW-1133">Transmembrane helix</keyword>
<dbReference type="Proteomes" id="UP000509626">
    <property type="component" value="Chromosome"/>
</dbReference>
<accession>A0A7D5QCN5</accession>
<dbReference type="GeneID" id="56038508"/>
<keyword evidence="1" id="KW-0472">Membrane</keyword>
<dbReference type="AlphaFoldDB" id="A0A7D5QCN5"/>
<dbReference type="OrthoDB" id="381412at2157"/>
<sequence length="81" mass="8864">MSADEEHDEAERFYLRIRRRLPPGGEDELNELGAGLVFAVVAVVLWGVAIALGTADLGPVIVGFFAVMYVLYLAIDYSYAT</sequence>